<evidence type="ECO:0000313" key="3">
    <source>
        <dbReference type="EMBL" id="MDT8759782.1"/>
    </source>
</evidence>
<name>A0ABU3N7M8_9SPHN</name>
<proteinExistence type="inferred from homology"/>
<dbReference type="Gene3D" id="3.40.50.720">
    <property type="entry name" value="NAD(P)-binding Rossmann-like Domain"/>
    <property type="match status" value="1"/>
</dbReference>
<dbReference type="PANTHER" id="PTHR43157">
    <property type="entry name" value="PHOSPHATIDYLINOSITOL-GLYCAN BIOSYNTHESIS CLASS F PROTEIN-RELATED"/>
    <property type="match status" value="1"/>
</dbReference>
<dbReference type="Pfam" id="PF00106">
    <property type="entry name" value="adh_short"/>
    <property type="match status" value="1"/>
</dbReference>
<dbReference type="EMBL" id="JALMLT010000003">
    <property type="protein sequence ID" value="MDT8759782.1"/>
    <property type="molecule type" value="Genomic_DNA"/>
</dbReference>
<dbReference type="PRINTS" id="PR00080">
    <property type="entry name" value="SDRFAMILY"/>
</dbReference>
<comment type="similarity">
    <text evidence="2">Belongs to the short-chain dehydrogenases/reductases (SDR) family.</text>
</comment>
<reference evidence="3" key="1">
    <citation type="submission" date="2022-04" db="EMBL/GenBank/DDBJ databases">
        <title>Tomato heritable bacteria conferring resistance against bacterial wilt.</title>
        <authorList>
            <person name="Yin J."/>
        </authorList>
    </citation>
    <scope>NUCLEOTIDE SEQUENCE</scope>
    <source>
        <strain evidence="3">Cra20</strain>
    </source>
</reference>
<evidence type="ECO:0000256" key="1">
    <source>
        <dbReference type="ARBA" id="ARBA00023002"/>
    </source>
</evidence>
<dbReference type="SUPFAM" id="SSF51735">
    <property type="entry name" value="NAD(P)-binding Rossmann-fold domains"/>
    <property type="match status" value="1"/>
</dbReference>
<dbReference type="PRINTS" id="PR00081">
    <property type="entry name" value="GDHRDH"/>
</dbReference>
<dbReference type="InterPro" id="IPR002347">
    <property type="entry name" value="SDR_fam"/>
</dbReference>
<sequence length="272" mass="28818">MEGRLCLVTGASSGIGFATCKGLAERGATVIMACRDGQRGAAAAAAVRAVSRSGAVESMQLDLASLASIHDFAAQVQNWFGRLDVLINNAGVATRSRQRTADGFELQFGVNHLGHFALTRLLLPLLEQSTDGRVAVVSSALHRAGKIAWDDLQSDKQYRMMQAYAQSKLANILFARELARRSPALAVNALHPGGAATAIMRELPAPARALIRVFSGSPERAAQGSIHLAASDSARGISGRYFVRCTEQPPAAAARDAEAARRLWEVSEALVG</sequence>
<dbReference type="PANTHER" id="PTHR43157:SF31">
    <property type="entry name" value="PHOSPHATIDYLINOSITOL-GLYCAN BIOSYNTHESIS CLASS F PROTEIN"/>
    <property type="match status" value="1"/>
</dbReference>
<comment type="caution">
    <text evidence="3">The sequence shown here is derived from an EMBL/GenBank/DDBJ whole genome shotgun (WGS) entry which is preliminary data.</text>
</comment>
<gene>
    <name evidence="3" type="ORF">MZO42_13850</name>
</gene>
<keyword evidence="1" id="KW-0560">Oxidoreductase</keyword>
<dbReference type="InterPro" id="IPR036291">
    <property type="entry name" value="NAD(P)-bd_dom_sf"/>
</dbReference>
<protein>
    <submittedName>
        <fullName evidence="3">SDR family NAD(P)-dependent oxidoreductase</fullName>
    </submittedName>
</protein>
<organism evidence="3">
    <name type="scientific">Sphingomonas psychrotolerans</name>
    <dbReference type="NCBI Taxonomy" id="1327635"/>
    <lineage>
        <taxon>Bacteria</taxon>
        <taxon>Pseudomonadati</taxon>
        <taxon>Pseudomonadota</taxon>
        <taxon>Alphaproteobacteria</taxon>
        <taxon>Sphingomonadales</taxon>
        <taxon>Sphingomonadaceae</taxon>
        <taxon>Sphingomonas</taxon>
    </lineage>
</organism>
<accession>A0ABU3N7M8</accession>
<evidence type="ECO:0000256" key="2">
    <source>
        <dbReference type="RuleBase" id="RU000363"/>
    </source>
</evidence>